<dbReference type="Proteomes" id="UP000041254">
    <property type="component" value="Unassembled WGS sequence"/>
</dbReference>
<reference evidence="1 2" key="1">
    <citation type="submission" date="2014-11" db="EMBL/GenBank/DDBJ databases">
        <authorList>
            <person name="Zhu J."/>
            <person name="Qi W."/>
            <person name="Song R."/>
        </authorList>
    </citation>
    <scope>NUCLEOTIDE SEQUENCE [LARGE SCALE GENOMIC DNA]</scope>
</reference>
<dbReference type="InParanoid" id="A0A0G4H305"/>
<protein>
    <submittedName>
        <fullName evidence="1">Uncharacterized protein</fullName>
    </submittedName>
</protein>
<organism evidence="1 2">
    <name type="scientific">Vitrella brassicaformis (strain CCMP3155)</name>
    <dbReference type="NCBI Taxonomy" id="1169540"/>
    <lineage>
        <taxon>Eukaryota</taxon>
        <taxon>Sar</taxon>
        <taxon>Alveolata</taxon>
        <taxon>Colpodellida</taxon>
        <taxon>Vitrellaceae</taxon>
        <taxon>Vitrella</taxon>
    </lineage>
</organism>
<dbReference type="VEuPathDB" id="CryptoDB:Vbra_23332"/>
<evidence type="ECO:0000313" key="1">
    <source>
        <dbReference type="EMBL" id="CEM38062.1"/>
    </source>
</evidence>
<accession>A0A0G4H305</accession>
<dbReference type="AlphaFoldDB" id="A0A0G4H305"/>
<gene>
    <name evidence="1" type="ORF">Vbra_23332</name>
</gene>
<name>A0A0G4H305_VITBC</name>
<keyword evidence="2" id="KW-1185">Reference proteome</keyword>
<evidence type="ECO:0000313" key="2">
    <source>
        <dbReference type="Proteomes" id="UP000041254"/>
    </source>
</evidence>
<proteinExistence type="predicted"/>
<sequence>MALSQFVCFLSNGEARVCLIRSLVVTLCINWLTKWLPLSVMISSGTPCLAMTLMIALTVSSPVGALRKDSTSGNFVKSSWMVSFALASWTSVDMLAKVAIHPWPVELSRHALVSPLNCQMASQEVLMVQLHGL</sequence>
<dbReference type="EMBL" id="CDMY01000968">
    <property type="protein sequence ID" value="CEM38062.1"/>
    <property type="molecule type" value="Genomic_DNA"/>
</dbReference>